<dbReference type="Pfam" id="PF08399">
    <property type="entry name" value="VWA_N"/>
    <property type="match status" value="1"/>
</dbReference>
<dbReference type="GO" id="GO:0005891">
    <property type="term" value="C:voltage-gated calcium channel complex"/>
    <property type="evidence" value="ECO:0007669"/>
    <property type="project" value="TreeGrafter"/>
</dbReference>
<dbReference type="GO" id="GO:0046872">
    <property type="term" value="F:metal ion binding"/>
    <property type="evidence" value="ECO:0007669"/>
    <property type="project" value="UniProtKB-KW"/>
</dbReference>
<keyword evidence="20" id="KW-1185">Reference proteome</keyword>
<evidence type="ECO:0000256" key="18">
    <source>
        <dbReference type="SAM" id="SignalP"/>
    </source>
</evidence>
<keyword evidence="8 18" id="KW-0732">Signal</keyword>
<sequence length="1145" mass="129640">MATAACARGSALVSLALAMMSLVRADVFPHPWTIKQWAGRLDRELERVVRQASGVDQLKQLYTEHKHLFEVRRNDAQHLVESVTGEIEKVLDKKVKALERLARTAEELQRAHQWSDNIKEEDMLYYNAKKELEEEYSVGNGEQDSEEEEEEDGHEINSPRIEPTFKQDSAFGFSVDKNHSAIHIPTDIYKASTIILNELNWTAGLDEVFKLNKEEDPTLLWQVFGSATGLTRFYPATPWVAPGDVDLFDVRRRPWYIQGASSPKDMVIIIDVSGSVSGLTLKLMKKSVSEMLETLSDDDYVNVASFHNEAVPVSCFNHLVQANVRNKQMLSESVEKLTAKGMTNYKAAFTYAFEQLLNTNVTRANCNKMIMMFTDGGEDRAQDVFENYNWPKKEVRVFTFSVGQHNYNVAPIQWMACANKGFYFEIPSIGAIRINTQDYLDVLGRPMVLAGPKAKKVQWTNVYKDALNLGLVITGTMPVFNISKNAGEQQNQLLLGVMGVDISLDDIKKLTTQYNLGPNGYFFAIDPNGYVLLHPNLKPKVTKFEEPVTLDFLDAELENDIKLLIRQSMIDKKSGMRTFEMLIKSLDERYIDKSMRTYTWTPMQSAEYSLALVLPSYSNYYIRSSLTDQILQAQFKKGTRKEDLEFLLPSSFETIGHVFIAPREYCKNLRPMSDNAEFLRTFIGEMEKKTPDSEHCNTDMIYNLILDAGITAKLAQTHWQKQNIASMGILTLFVATDGGITRVYPYSSDDEWEENPEPHESSYYKRSLDNKSFIYRATHFGAARQAYGANVSMGILASRVVDVNIDGKSLRPAVVGVKLNPEFWVPRFRLLTNNQTDRGKNPKKILQCMDNSCEMDCDSKSNILECVVLDDGGFLVFSNQESHQEKLGEFFGEVDPHLFHEMHRLAVYSRVESYDYQSVCDPPPESHAGAAHRSIRIPKIYDILNLAWWFSAAAWSLLQQLLCGITVPNLFSPSVDARDPLDLKGKVSCVMLQTQYYFPNNNKSFHKLIDCGNCTRYFHAEKLGTSNLVLVVAELFSKECTVCEVRKIKQAKQKSQGPDPCLLAETPRYRKGPDACFDYNVDDEPMCSVSNQASNVIPSTLALFFIPALVQILVQGLPAMAPHSHRQLLLVTVTHPSVQTAPLKQ</sequence>
<dbReference type="FunFam" id="3.40.50.410:FF:000006">
    <property type="entry name" value="voltage-dependent calcium channel subunit alpha-2/delta-1 isoform X1"/>
    <property type="match status" value="1"/>
</dbReference>
<keyword evidence="14" id="KW-1015">Disulfide bond</keyword>
<evidence type="ECO:0000256" key="8">
    <source>
        <dbReference type="ARBA" id="ARBA00022729"/>
    </source>
</evidence>
<feature type="domain" description="VWFA" evidence="19">
    <location>
        <begin position="265"/>
        <end position="443"/>
    </location>
</feature>
<evidence type="ECO:0000256" key="4">
    <source>
        <dbReference type="ARBA" id="ARBA00022568"/>
    </source>
</evidence>
<evidence type="ECO:0000313" key="21">
    <source>
        <dbReference type="RefSeq" id="XP_032810094.1"/>
    </source>
</evidence>
<feature type="compositionally biased region" description="Acidic residues" evidence="17">
    <location>
        <begin position="143"/>
        <end position="153"/>
    </location>
</feature>
<evidence type="ECO:0000256" key="17">
    <source>
        <dbReference type="SAM" id="MobiDB-lite"/>
    </source>
</evidence>
<dbReference type="RefSeq" id="XP_032810094.1">
    <property type="nucleotide sequence ID" value="XM_032954203.1"/>
</dbReference>
<evidence type="ECO:0000256" key="9">
    <source>
        <dbReference type="ARBA" id="ARBA00022837"/>
    </source>
</evidence>
<evidence type="ECO:0000256" key="14">
    <source>
        <dbReference type="ARBA" id="ARBA00023157"/>
    </source>
</evidence>
<evidence type="ECO:0000256" key="13">
    <source>
        <dbReference type="ARBA" id="ARBA00023136"/>
    </source>
</evidence>
<dbReference type="KEGG" id="pmrn:116942379"/>
<evidence type="ECO:0000256" key="12">
    <source>
        <dbReference type="ARBA" id="ARBA00023065"/>
    </source>
</evidence>
<keyword evidence="4" id="KW-0109">Calcium transport</keyword>
<dbReference type="GO" id="GO:0005245">
    <property type="term" value="F:voltage-gated calcium channel activity"/>
    <property type="evidence" value="ECO:0007669"/>
    <property type="project" value="TreeGrafter"/>
</dbReference>
<keyword evidence="7" id="KW-0479">Metal-binding</keyword>
<keyword evidence="12" id="KW-0406">Ion transport</keyword>
<dbReference type="Proteomes" id="UP001318040">
    <property type="component" value="Chromosome 14"/>
</dbReference>
<evidence type="ECO:0000256" key="6">
    <source>
        <dbReference type="ARBA" id="ARBA00022692"/>
    </source>
</evidence>
<name>A0AAJ7WTZ3_PETMA</name>
<evidence type="ECO:0000313" key="20">
    <source>
        <dbReference type="Proteomes" id="UP001318040"/>
    </source>
</evidence>
<dbReference type="InterPro" id="IPR002035">
    <property type="entry name" value="VWF_A"/>
</dbReference>
<dbReference type="Gene3D" id="3.40.50.410">
    <property type="entry name" value="von Willebrand factor, type A domain"/>
    <property type="match status" value="1"/>
</dbReference>
<keyword evidence="11" id="KW-1133">Transmembrane helix</keyword>
<keyword evidence="9" id="KW-0106">Calcium</keyword>
<evidence type="ECO:0000259" key="19">
    <source>
        <dbReference type="PROSITE" id="PS50234"/>
    </source>
</evidence>
<comment type="similarity">
    <text evidence="2">Belongs to the calcium channel subunit alpha-2/delta family.</text>
</comment>
<dbReference type="PANTHER" id="PTHR10166:SF7">
    <property type="entry name" value="VOLTAGE-DEPENDENT CALCIUM CHANNEL SUBUNIT ALPHA-2_DELTA-2"/>
    <property type="match status" value="1"/>
</dbReference>
<dbReference type="Pfam" id="PF08473">
    <property type="entry name" value="VGCC_alpha2"/>
    <property type="match status" value="1"/>
</dbReference>
<protein>
    <submittedName>
        <fullName evidence="21">Voltage-dependent calcium channel subunit alpha-2/delta-2-like isoform X1</fullName>
    </submittedName>
</protein>
<keyword evidence="10" id="KW-0851">Voltage-gated channel</keyword>
<dbReference type="Gene3D" id="3.30.450.20">
    <property type="entry name" value="PAS domain"/>
    <property type="match status" value="1"/>
</dbReference>
<evidence type="ECO:0000256" key="16">
    <source>
        <dbReference type="ARBA" id="ARBA00023303"/>
    </source>
</evidence>
<dbReference type="SMART" id="SM00327">
    <property type="entry name" value="VWA"/>
    <property type="match status" value="1"/>
</dbReference>
<evidence type="ECO:0000256" key="15">
    <source>
        <dbReference type="ARBA" id="ARBA00023180"/>
    </source>
</evidence>
<evidence type="ECO:0000256" key="1">
    <source>
        <dbReference type="ARBA" id="ARBA00004479"/>
    </source>
</evidence>
<reference evidence="21" key="1">
    <citation type="submission" date="2025-08" db="UniProtKB">
        <authorList>
            <consortium name="RefSeq"/>
        </authorList>
    </citation>
    <scope>IDENTIFICATION</scope>
    <source>
        <tissue evidence="21">Sperm</tissue>
    </source>
</reference>
<dbReference type="SUPFAM" id="SSF53300">
    <property type="entry name" value="vWA-like"/>
    <property type="match status" value="1"/>
</dbReference>
<keyword evidence="6" id="KW-0812">Transmembrane</keyword>
<dbReference type="CDD" id="cd01463">
    <property type="entry name" value="vWA_VGCC_like"/>
    <property type="match status" value="1"/>
</dbReference>
<dbReference type="PROSITE" id="PS50234">
    <property type="entry name" value="VWFA"/>
    <property type="match status" value="1"/>
</dbReference>
<dbReference type="PANTHER" id="PTHR10166">
    <property type="entry name" value="VOLTAGE-DEPENDENT CALCIUM CHANNEL SUBUNIT ALPHA-2/DELTA-RELATED"/>
    <property type="match status" value="1"/>
</dbReference>
<keyword evidence="5" id="KW-0107">Calcium channel</keyword>
<organism evidence="20 21">
    <name type="scientific">Petromyzon marinus</name>
    <name type="common">Sea lamprey</name>
    <dbReference type="NCBI Taxonomy" id="7757"/>
    <lineage>
        <taxon>Eukaryota</taxon>
        <taxon>Metazoa</taxon>
        <taxon>Chordata</taxon>
        <taxon>Craniata</taxon>
        <taxon>Vertebrata</taxon>
        <taxon>Cyclostomata</taxon>
        <taxon>Hyperoartia</taxon>
        <taxon>Petromyzontiformes</taxon>
        <taxon>Petromyzontidae</taxon>
        <taxon>Petromyzon</taxon>
    </lineage>
</organism>
<feature type="signal peptide" evidence="18">
    <location>
        <begin position="1"/>
        <end position="25"/>
    </location>
</feature>
<proteinExistence type="inferred from homology"/>
<evidence type="ECO:0000256" key="11">
    <source>
        <dbReference type="ARBA" id="ARBA00022989"/>
    </source>
</evidence>
<feature type="region of interest" description="Disordered" evidence="17">
    <location>
        <begin position="135"/>
        <end position="161"/>
    </location>
</feature>
<dbReference type="InterPro" id="IPR013680">
    <property type="entry name" value="VDCC_a2/dsu"/>
</dbReference>
<evidence type="ECO:0000256" key="5">
    <source>
        <dbReference type="ARBA" id="ARBA00022673"/>
    </source>
</evidence>
<gene>
    <name evidence="21" type="primary">LOC116942379</name>
</gene>
<evidence type="ECO:0000256" key="7">
    <source>
        <dbReference type="ARBA" id="ARBA00022723"/>
    </source>
</evidence>
<evidence type="ECO:0000256" key="3">
    <source>
        <dbReference type="ARBA" id="ARBA00022448"/>
    </source>
</evidence>
<keyword evidence="13" id="KW-0472">Membrane</keyword>
<keyword evidence="3" id="KW-0813">Transport</keyword>
<dbReference type="InterPro" id="IPR051173">
    <property type="entry name" value="Ca_channel_alpha-2/delta"/>
</dbReference>
<evidence type="ECO:0000256" key="2">
    <source>
        <dbReference type="ARBA" id="ARBA00007060"/>
    </source>
</evidence>
<keyword evidence="16" id="KW-0407">Ion channel</keyword>
<dbReference type="AlphaFoldDB" id="A0AAJ7WTZ3"/>
<evidence type="ECO:0000256" key="10">
    <source>
        <dbReference type="ARBA" id="ARBA00022882"/>
    </source>
</evidence>
<accession>A0AAJ7WTZ3</accession>
<dbReference type="InterPro" id="IPR036465">
    <property type="entry name" value="vWFA_dom_sf"/>
</dbReference>
<keyword evidence="15" id="KW-0325">Glycoprotein</keyword>
<dbReference type="InterPro" id="IPR013608">
    <property type="entry name" value="VWA_N"/>
</dbReference>
<dbReference type="Pfam" id="PF00092">
    <property type="entry name" value="VWA"/>
    <property type="match status" value="1"/>
</dbReference>
<comment type="subcellular location">
    <subcellularLocation>
        <location evidence="1">Membrane</location>
        <topology evidence="1">Single-pass type I membrane protein</topology>
    </subcellularLocation>
</comment>
<feature type="chain" id="PRO_5042476888" evidence="18">
    <location>
        <begin position="26"/>
        <end position="1145"/>
    </location>
</feature>